<dbReference type="AlphaFoldDB" id="A0A2K0XN54"/>
<evidence type="ECO:0000313" key="2">
    <source>
        <dbReference type="EMBL" id="PNP95943.1"/>
    </source>
</evidence>
<evidence type="ECO:0000313" key="3">
    <source>
        <dbReference type="Proteomes" id="UP000236634"/>
    </source>
</evidence>
<proteinExistence type="predicted"/>
<dbReference type="InterPro" id="IPR027417">
    <property type="entry name" value="P-loop_NTPase"/>
</dbReference>
<reference evidence="2 3" key="1">
    <citation type="submission" date="2017-03" db="EMBL/GenBank/DDBJ databases">
        <authorList>
            <person name="Afonso C.L."/>
            <person name="Miller P.J."/>
            <person name="Scott M.A."/>
            <person name="Spackman E."/>
            <person name="Goraichik I."/>
            <person name="Dimitrov K.M."/>
            <person name="Suarez D.L."/>
            <person name="Swayne D.E."/>
        </authorList>
    </citation>
    <scope>NUCLEOTIDE SEQUENCE [LARGE SCALE GENOMIC DNA]</scope>
    <source>
        <strain evidence="2 3">DNF00076</strain>
    </source>
</reference>
<feature type="domain" description="Schlafen group 3-like DNA/RNA helicase" evidence="1">
    <location>
        <begin position="239"/>
        <end position="661"/>
    </location>
</feature>
<dbReference type="EMBL" id="NBAX01000002">
    <property type="protein sequence ID" value="PNP95943.1"/>
    <property type="molecule type" value="Genomic_DNA"/>
</dbReference>
<dbReference type="Gene3D" id="3.40.50.300">
    <property type="entry name" value="P-loop containing nucleotide triphosphate hydrolases"/>
    <property type="match status" value="1"/>
</dbReference>
<dbReference type="Pfam" id="PF09848">
    <property type="entry name" value="SLFN-g3_helicase"/>
    <property type="match status" value="1"/>
</dbReference>
<gene>
    <name evidence="2" type="ORF">BFS16_02495</name>
</gene>
<dbReference type="SUPFAM" id="SSF52540">
    <property type="entry name" value="P-loop containing nucleoside triphosphate hydrolases"/>
    <property type="match status" value="1"/>
</dbReference>
<comment type="caution">
    <text evidence="2">The sequence shown here is derived from an EMBL/GenBank/DDBJ whole genome shotgun (WGS) entry which is preliminary data.</text>
</comment>
<dbReference type="InterPro" id="IPR018647">
    <property type="entry name" value="SLFN_3-like_DNA/RNA_helicase"/>
</dbReference>
<evidence type="ECO:0000259" key="1">
    <source>
        <dbReference type="Pfam" id="PF09848"/>
    </source>
</evidence>
<accession>A0A2K0XN54</accession>
<sequence length="694" mass="79898">MVATRYYYKDTISDFIAKDDMEIVGKLTIAYVHDINEETKKSWVSEIDTMKTVLRPYAERGSVYFEYNIPRMGRRADVIVLIDGIVFVLEFKTANQEFSQEAMVQVWDYALDLKNFQEGSLDRVLLPIQVVPNEKDRNCTIESKHFEDNVYEPIQVNTQKLGEAIKHFLANVTHVPCSREDDDLWAKSGYEPTPTIIEAAVALFEENTVEDITKHDGDIDLTAKCLEQIICECREKRQKAICFITGVPGAGKTLIGLQTAISQFEQGEKAVYLSGNYPLVEVLQEALTRDYVRRSKENYKSGKTDEKPCTKAEAKSKVKAFIQMIHHYRDLYLEGTEVKGNKIVPIESYFISHTDKAYIPTEHVAIFDEAQRAWTKAELKRFMKEKKGIENFPYSEPEYLMSCMDRQTDWGLVVCLIGGGQEINKGEAGISEWIESLNRSFPSWHVYVSNKLQEKEYADGKVLSSIKFDASQIHIEPSLHLSVSTRSFRAEKVSLFVHQLLELNKEEAKVTFAELDTYPIVLTRSLDNAKKWLKRHARGSERYGLLASSKAERLKAISINVRYQPDFVHWFLEDNKDIRSSNALEDTLTEFKVQGLEIDWACVAWDADLRLNKDHTKWEHYQLRSGTKWQNINKPVNQIYQINAYRVLLTRARQGMVIVVPNGDNGVPPDETRNPEWYDGIYNYLKEIGIPEIL</sequence>
<name>A0A2K0XN54_9BACT</name>
<organism evidence="2 3">
    <name type="scientific">Hoylesella timonensis</name>
    <dbReference type="NCBI Taxonomy" id="386414"/>
    <lineage>
        <taxon>Bacteria</taxon>
        <taxon>Pseudomonadati</taxon>
        <taxon>Bacteroidota</taxon>
        <taxon>Bacteroidia</taxon>
        <taxon>Bacteroidales</taxon>
        <taxon>Prevotellaceae</taxon>
        <taxon>Hoylesella</taxon>
    </lineage>
</organism>
<dbReference type="RefSeq" id="WP_103002636.1">
    <property type="nucleotide sequence ID" value="NZ_NBAX01000002.1"/>
</dbReference>
<protein>
    <recommendedName>
        <fullName evidence="1">Schlafen group 3-like DNA/RNA helicase domain-containing protein</fullName>
    </recommendedName>
</protein>
<dbReference type="Proteomes" id="UP000236634">
    <property type="component" value="Unassembled WGS sequence"/>
</dbReference>